<reference evidence="3" key="1">
    <citation type="submission" date="2018-11" db="EMBL/GenBank/DDBJ databases">
        <authorList>
            <person name="Alioto T."/>
            <person name="Alioto T."/>
        </authorList>
    </citation>
    <scope>NUCLEOTIDE SEQUENCE</scope>
</reference>
<dbReference type="AlphaFoldDB" id="A0A8B6DFQ8"/>
<dbReference type="PANTHER" id="PTHR11908:SF132">
    <property type="entry name" value="ALDEHYDE OXIDASE 1-RELATED"/>
    <property type="match status" value="1"/>
</dbReference>
<dbReference type="GO" id="GO:0016491">
    <property type="term" value="F:oxidoreductase activity"/>
    <property type="evidence" value="ECO:0007669"/>
    <property type="project" value="InterPro"/>
</dbReference>
<feature type="domain" description="Aldehyde oxidase/xanthine dehydrogenase second molybdopterin binding" evidence="2">
    <location>
        <begin position="15"/>
        <end position="110"/>
    </location>
</feature>
<organism evidence="3 4">
    <name type="scientific">Mytilus galloprovincialis</name>
    <name type="common">Mediterranean mussel</name>
    <dbReference type="NCBI Taxonomy" id="29158"/>
    <lineage>
        <taxon>Eukaryota</taxon>
        <taxon>Metazoa</taxon>
        <taxon>Spiralia</taxon>
        <taxon>Lophotrochozoa</taxon>
        <taxon>Mollusca</taxon>
        <taxon>Bivalvia</taxon>
        <taxon>Autobranchia</taxon>
        <taxon>Pteriomorphia</taxon>
        <taxon>Mytilida</taxon>
        <taxon>Mytiloidea</taxon>
        <taxon>Mytilidae</taxon>
        <taxon>Mytilinae</taxon>
        <taxon>Mytilus</taxon>
    </lineage>
</organism>
<dbReference type="InterPro" id="IPR046867">
    <property type="entry name" value="AldOxase/xan_DH_MoCoBD2"/>
</dbReference>
<dbReference type="EMBL" id="UYJE01003463">
    <property type="protein sequence ID" value="VDI19559.1"/>
    <property type="molecule type" value="Genomic_DNA"/>
</dbReference>
<keyword evidence="1" id="KW-0500">Molybdenum</keyword>
<evidence type="ECO:0000256" key="1">
    <source>
        <dbReference type="ARBA" id="ARBA00022505"/>
    </source>
</evidence>
<dbReference type="PANTHER" id="PTHR11908">
    <property type="entry name" value="XANTHINE DEHYDROGENASE"/>
    <property type="match status" value="1"/>
</dbReference>
<sequence>MLEIQDSSEIISVYEPGKAEDEPQYNSYGVTCTEVEFDVLTGQYLINRVDLLYDCGESMNPMVDVGQVEGAFVMGLGYWLTEQVKFDPQSGRLLTDSTWEYKPPMAKDIPIDFRIQLLKNAPNPKGVLRSKAVGEPPLCMSTSALFALKRCVEAARKDVQKDTFFPLDGPATVDKLCELCLTDPSQFVI</sequence>
<dbReference type="InterPro" id="IPR037165">
    <property type="entry name" value="AldOxase/xan_DH_Mopterin-bd_sf"/>
</dbReference>
<dbReference type="OrthoDB" id="8300278at2759"/>
<dbReference type="GO" id="GO:0005506">
    <property type="term" value="F:iron ion binding"/>
    <property type="evidence" value="ECO:0007669"/>
    <property type="project" value="InterPro"/>
</dbReference>
<name>A0A8B6DFQ8_MYTGA</name>
<gene>
    <name evidence="3" type="ORF">MGAL_10B001016</name>
</gene>
<dbReference type="FunFam" id="3.30.365.10:FF:000009">
    <property type="entry name" value="Aldehyde oxidase"/>
    <property type="match status" value="1"/>
</dbReference>
<evidence type="ECO:0000313" key="4">
    <source>
        <dbReference type="Proteomes" id="UP000596742"/>
    </source>
</evidence>
<protein>
    <recommendedName>
        <fullName evidence="2">Aldehyde oxidase/xanthine dehydrogenase second molybdopterin binding domain-containing protein</fullName>
    </recommendedName>
</protein>
<dbReference type="Gene3D" id="3.30.365.10">
    <property type="entry name" value="Aldehyde oxidase/xanthine dehydrogenase, molybdopterin binding domain"/>
    <property type="match status" value="1"/>
</dbReference>
<dbReference type="Proteomes" id="UP000596742">
    <property type="component" value="Unassembled WGS sequence"/>
</dbReference>
<dbReference type="SUPFAM" id="SSF56003">
    <property type="entry name" value="Molybdenum cofactor-binding domain"/>
    <property type="match status" value="1"/>
</dbReference>
<proteinExistence type="predicted"/>
<evidence type="ECO:0000313" key="3">
    <source>
        <dbReference type="EMBL" id="VDI19559.1"/>
    </source>
</evidence>
<accession>A0A8B6DFQ8</accession>
<comment type="caution">
    <text evidence="3">The sequence shown here is derived from an EMBL/GenBank/DDBJ whole genome shotgun (WGS) entry which is preliminary data.</text>
</comment>
<dbReference type="Pfam" id="PF20256">
    <property type="entry name" value="MoCoBD_2"/>
    <property type="match status" value="1"/>
</dbReference>
<keyword evidence="4" id="KW-1185">Reference proteome</keyword>
<evidence type="ECO:0000259" key="2">
    <source>
        <dbReference type="Pfam" id="PF20256"/>
    </source>
</evidence>
<dbReference type="InterPro" id="IPR016208">
    <property type="entry name" value="Ald_Oxase/xanthine_DH-like"/>
</dbReference>